<dbReference type="Proteomes" id="UP001597460">
    <property type="component" value="Unassembled WGS sequence"/>
</dbReference>
<dbReference type="EMBL" id="JBHULI010000025">
    <property type="protein sequence ID" value="MFD2533003.1"/>
    <property type="molecule type" value="Genomic_DNA"/>
</dbReference>
<comment type="caution">
    <text evidence="1">The sequence shown here is derived from an EMBL/GenBank/DDBJ whole genome shotgun (WGS) entry which is preliminary data.</text>
</comment>
<evidence type="ECO:0008006" key="3">
    <source>
        <dbReference type="Google" id="ProtNLM"/>
    </source>
</evidence>
<evidence type="ECO:0000313" key="1">
    <source>
        <dbReference type="EMBL" id="MFD2533003.1"/>
    </source>
</evidence>
<reference evidence="2" key="1">
    <citation type="journal article" date="2019" name="Int. J. Syst. Evol. Microbiol.">
        <title>The Global Catalogue of Microorganisms (GCM) 10K type strain sequencing project: providing services to taxonomists for standard genome sequencing and annotation.</title>
        <authorList>
            <consortium name="The Broad Institute Genomics Platform"/>
            <consortium name="The Broad Institute Genome Sequencing Center for Infectious Disease"/>
            <person name="Wu L."/>
            <person name="Ma J."/>
        </authorList>
    </citation>
    <scope>NUCLEOTIDE SEQUENCE [LARGE SCALE GENOMIC DNA]</scope>
    <source>
        <strain evidence="2">KCTC 52042</strain>
    </source>
</reference>
<keyword evidence="2" id="KW-1185">Reference proteome</keyword>
<proteinExistence type="predicted"/>
<dbReference type="RefSeq" id="WP_390302509.1">
    <property type="nucleotide sequence ID" value="NZ_JBHULI010000025.1"/>
</dbReference>
<accession>A0ABW5JKT1</accession>
<sequence>MKLFFGLSTDYYTIKTTCGLKMVIMDDKELAEHIRKACIKAAREGFLDASMSGLCTEGAMEAAISAMQSLDIEQLIEIME</sequence>
<organism evidence="1 2">
    <name type="scientific">Gracilimonas halophila</name>
    <dbReference type="NCBI Taxonomy" id="1834464"/>
    <lineage>
        <taxon>Bacteria</taxon>
        <taxon>Pseudomonadati</taxon>
        <taxon>Balneolota</taxon>
        <taxon>Balneolia</taxon>
        <taxon>Balneolales</taxon>
        <taxon>Balneolaceae</taxon>
        <taxon>Gracilimonas</taxon>
    </lineage>
</organism>
<protein>
    <recommendedName>
        <fullName evidence="3">Acetyltransferase</fullName>
    </recommendedName>
</protein>
<evidence type="ECO:0000313" key="2">
    <source>
        <dbReference type="Proteomes" id="UP001597460"/>
    </source>
</evidence>
<gene>
    <name evidence="1" type="ORF">ACFSVN_11135</name>
</gene>
<name>A0ABW5JKT1_9BACT</name>